<keyword evidence="1" id="KW-0812">Transmembrane</keyword>
<sequence>MATTHDETFLPASAEAPSNRQRLFMRYFTAILIDLVILNLFVEYTDKVFVDSFSISILAAVLLQVLLKLTIAVEHRVAAFFKARPGGFMKFLRYLSAWLVLFGSKFVILEAIVLAFGDSVRFEGRFHGLLTLIVVVVVMLLVEELVVRFYRRLG</sequence>
<dbReference type="Proteomes" id="UP001430954">
    <property type="component" value="Unassembled WGS sequence"/>
</dbReference>
<name>A0ABS7T6D2_9GAMM</name>
<dbReference type="EMBL" id="JAINZW010000003">
    <property type="protein sequence ID" value="MBZ4039422.1"/>
    <property type="molecule type" value="Genomic_DNA"/>
</dbReference>
<evidence type="ECO:0000256" key="1">
    <source>
        <dbReference type="SAM" id="Phobius"/>
    </source>
</evidence>
<keyword evidence="3" id="KW-1185">Reference proteome</keyword>
<evidence type="ECO:0000313" key="2">
    <source>
        <dbReference type="EMBL" id="MBZ4039422.1"/>
    </source>
</evidence>
<feature type="transmembrane region" description="Helical" evidence="1">
    <location>
        <begin position="129"/>
        <end position="150"/>
    </location>
</feature>
<feature type="transmembrane region" description="Helical" evidence="1">
    <location>
        <begin position="23"/>
        <end position="41"/>
    </location>
</feature>
<keyword evidence="1" id="KW-0472">Membrane</keyword>
<proteinExistence type="predicted"/>
<gene>
    <name evidence="2" type="ORF">K6753_07730</name>
</gene>
<organism evidence="2 3">
    <name type="scientific">Novilysobacter selenitireducens</name>
    <dbReference type="NCBI Taxonomy" id="2872639"/>
    <lineage>
        <taxon>Bacteria</taxon>
        <taxon>Pseudomonadati</taxon>
        <taxon>Pseudomonadota</taxon>
        <taxon>Gammaproteobacteria</taxon>
        <taxon>Lysobacterales</taxon>
        <taxon>Lysobacteraceae</taxon>
        <taxon>Novilysobacter</taxon>
    </lineage>
</organism>
<comment type="caution">
    <text evidence="2">The sequence shown here is derived from an EMBL/GenBank/DDBJ whole genome shotgun (WGS) entry which is preliminary data.</text>
</comment>
<accession>A0ABS7T6D2</accession>
<evidence type="ECO:0000313" key="3">
    <source>
        <dbReference type="Proteomes" id="UP001430954"/>
    </source>
</evidence>
<reference evidence="2 3" key="1">
    <citation type="submission" date="2021-09" db="EMBL/GenBank/DDBJ databases">
        <title>Lysobacter sp. 13A isolated from the river sediment.</title>
        <authorList>
            <person name="Liu H."/>
            <person name="Li S."/>
            <person name="Mao S."/>
        </authorList>
    </citation>
    <scope>NUCLEOTIDE SEQUENCE [LARGE SCALE GENOMIC DNA]</scope>
    <source>
        <strain evidence="2 3">13A</strain>
    </source>
</reference>
<keyword evidence="1" id="KW-1133">Transmembrane helix</keyword>
<protein>
    <submittedName>
        <fullName evidence="2">Uncharacterized protein</fullName>
    </submittedName>
</protein>
<feature type="transmembrane region" description="Helical" evidence="1">
    <location>
        <begin position="53"/>
        <end position="73"/>
    </location>
</feature>
<feature type="transmembrane region" description="Helical" evidence="1">
    <location>
        <begin position="94"/>
        <end position="117"/>
    </location>
</feature>
<dbReference type="RefSeq" id="WP_223675882.1">
    <property type="nucleotide sequence ID" value="NZ_JAINZW010000003.1"/>
</dbReference>